<sequence length="37" mass="4254">MAETEKQANFSQFALAIGSMMRELIQKSKLPRRLSEI</sequence>
<proteinExistence type="predicted"/>
<reference evidence="1" key="1">
    <citation type="submission" date="2016-10" db="EMBL/GenBank/DDBJ databases">
        <authorList>
            <person name="de Groot N.N."/>
        </authorList>
    </citation>
    <scope>NUCLEOTIDE SEQUENCE</scope>
</reference>
<accession>A0A1W1CVE6</accession>
<name>A0A1W1CVE6_9ZZZZ</name>
<gene>
    <name evidence="1" type="ORF">MNB_SV-3-594</name>
</gene>
<protein>
    <submittedName>
        <fullName evidence="1">Uncharacterized protein</fullName>
    </submittedName>
</protein>
<evidence type="ECO:0000313" key="1">
    <source>
        <dbReference type="EMBL" id="SFV69794.1"/>
    </source>
</evidence>
<dbReference type="EMBL" id="FPHI01000044">
    <property type="protein sequence ID" value="SFV69794.1"/>
    <property type="molecule type" value="Genomic_DNA"/>
</dbReference>
<organism evidence="1">
    <name type="scientific">hydrothermal vent metagenome</name>
    <dbReference type="NCBI Taxonomy" id="652676"/>
    <lineage>
        <taxon>unclassified sequences</taxon>
        <taxon>metagenomes</taxon>
        <taxon>ecological metagenomes</taxon>
    </lineage>
</organism>
<dbReference type="AlphaFoldDB" id="A0A1W1CVE6"/>